<protein>
    <recommendedName>
        <fullName evidence="2">Type-4 uracil-DNA glycosylase</fullName>
    </recommendedName>
</protein>
<dbReference type="InterPro" id="IPR023875">
    <property type="entry name" value="DNA_repair_put"/>
</dbReference>
<dbReference type="CDD" id="cd10030">
    <property type="entry name" value="UDG-F4_TTUDGA_SPO1dp_like"/>
    <property type="match status" value="1"/>
</dbReference>
<dbReference type="InterPro" id="IPR051536">
    <property type="entry name" value="UDG_Type-4/5"/>
</dbReference>
<comment type="similarity">
    <text evidence="1">Belongs to the uracil-DNA glycosylase (UDG) superfamily. Type 4 (UDGa) family.</text>
</comment>
<gene>
    <name evidence="11" type="ORF">POM99_12725</name>
</gene>
<keyword evidence="12" id="KW-1185">Reference proteome</keyword>
<keyword evidence="3" id="KW-0004">4Fe-4S</keyword>
<evidence type="ECO:0000313" key="12">
    <source>
        <dbReference type="Proteomes" id="UP001222770"/>
    </source>
</evidence>
<dbReference type="Pfam" id="PF03167">
    <property type="entry name" value="UDG"/>
    <property type="match status" value="1"/>
</dbReference>
<dbReference type="NCBIfam" id="TIGR03915">
    <property type="entry name" value="SAM_7_link_chp"/>
    <property type="match status" value="1"/>
</dbReference>
<name>A0ABT6CJH6_9SPHN</name>
<dbReference type="InterPro" id="IPR025404">
    <property type="entry name" value="DUF4130"/>
</dbReference>
<dbReference type="InterPro" id="IPR036895">
    <property type="entry name" value="Uracil-DNA_glycosylase-like_sf"/>
</dbReference>
<dbReference type="RefSeq" id="WP_277278377.1">
    <property type="nucleotide sequence ID" value="NZ_JAROCY010000011.1"/>
</dbReference>
<evidence type="ECO:0000256" key="9">
    <source>
        <dbReference type="ARBA" id="ARBA00023204"/>
    </source>
</evidence>
<evidence type="ECO:0000256" key="5">
    <source>
        <dbReference type="ARBA" id="ARBA00022763"/>
    </source>
</evidence>
<organism evidence="11 12">
    <name type="scientific">Novosphingobium cyanobacteriorum</name>
    <dbReference type="NCBI Taxonomy" id="3024215"/>
    <lineage>
        <taxon>Bacteria</taxon>
        <taxon>Pseudomonadati</taxon>
        <taxon>Pseudomonadota</taxon>
        <taxon>Alphaproteobacteria</taxon>
        <taxon>Sphingomonadales</taxon>
        <taxon>Sphingomonadaceae</taxon>
        <taxon>Novosphingobium</taxon>
    </lineage>
</organism>
<dbReference type="NCBIfam" id="TIGR03914">
    <property type="entry name" value="UDG_fam_dom"/>
    <property type="match status" value="1"/>
</dbReference>
<dbReference type="SUPFAM" id="SSF52141">
    <property type="entry name" value="Uracil-DNA glycosylase-like"/>
    <property type="match status" value="1"/>
</dbReference>
<dbReference type="InterPro" id="IPR005273">
    <property type="entry name" value="Ura-DNA_glyco_family4"/>
</dbReference>
<dbReference type="Proteomes" id="UP001222770">
    <property type="component" value="Unassembled WGS sequence"/>
</dbReference>
<evidence type="ECO:0000256" key="1">
    <source>
        <dbReference type="ARBA" id="ARBA00006521"/>
    </source>
</evidence>
<keyword evidence="8" id="KW-0411">Iron-sulfur</keyword>
<dbReference type="InterPro" id="IPR005122">
    <property type="entry name" value="Uracil-DNA_glycosylase-like"/>
</dbReference>
<accession>A0ABT6CJH6</accession>
<proteinExistence type="inferred from homology"/>
<sequence>MKPFRDMRIAEGYLASLAEPDDFDGWRDVARRLVQADVPPDRVAWDVPGGQGADLFATGSRRLPVPRPDAPQPRASVRFVQVAKSAILHSDPTRFSLLYRLLWRLQANPRLMDDAADADVRVVEALARTVRRDIHKMRAFVRFRSMAEPDGGERFVAWFEPEHHILRANAGFFVRRFTTMHWSILTPQGALHWDGETLLEGPPATRADAPSGDPVEALWRGYYASIFNPARLKIGAMLKEMPRKYWKNMPEAALIPQLVATAQAREATMVEKGAIDFGERPHSLSGIADAIQACRRCPIGCNGTNAVAGEGADHAALMIVGEQPGDTEEQQGRPFVGPAGRLLRSHLEQVGISDSKAYVTNAVKHFKFTDRGKRRLHQSPTAKEIDTCRWWLDGERALVRPRLILALGASAARSLLGKTVSVQKERGVAHPLDDGAELWITTHPSYLLRLQDDGRTTEERRFSEDLQRVAARIAELAG</sequence>
<dbReference type="EMBL" id="JAROCY010000011">
    <property type="protein sequence ID" value="MDF8334071.1"/>
    <property type="molecule type" value="Genomic_DNA"/>
</dbReference>
<keyword evidence="9" id="KW-0234">DNA repair</keyword>
<reference evidence="11 12" key="1">
    <citation type="submission" date="2023-03" db="EMBL/GenBank/DDBJ databases">
        <title>Novosphingobium cyanobacteriorum sp. nov., isolated from a eutrophic reservoir during the Microcystis bloom period.</title>
        <authorList>
            <person name="Kang M."/>
            <person name="Le V."/>
            <person name="Ko S.-R."/>
            <person name="Lee S.-A."/>
            <person name="Ahn C.-Y."/>
        </authorList>
    </citation>
    <scope>NUCLEOTIDE SEQUENCE [LARGE SCALE GENOMIC DNA]</scope>
    <source>
        <strain evidence="11 12">HBC54</strain>
    </source>
</reference>
<dbReference type="Gene3D" id="3.40.470.10">
    <property type="entry name" value="Uracil-DNA glycosylase-like domain"/>
    <property type="match status" value="1"/>
</dbReference>
<keyword evidence="6" id="KW-0378">Hydrolase</keyword>
<keyword evidence="7" id="KW-0408">Iron</keyword>
<dbReference type="Pfam" id="PF13566">
    <property type="entry name" value="DUF4130"/>
    <property type="match status" value="1"/>
</dbReference>
<feature type="domain" description="Uracil-DNA glycosylase-like" evidence="10">
    <location>
        <begin position="308"/>
        <end position="467"/>
    </location>
</feature>
<evidence type="ECO:0000256" key="7">
    <source>
        <dbReference type="ARBA" id="ARBA00023004"/>
    </source>
</evidence>
<dbReference type="PANTHER" id="PTHR33693">
    <property type="entry name" value="TYPE-5 URACIL-DNA GLYCOSYLASE"/>
    <property type="match status" value="1"/>
</dbReference>
<evidence type="ECO:0000313" key="11">
    <source>
        <dbReference type="EMBL" id="MDF8334071.1"/>
    </source>
</evidence>
<dbReference type="SMART" id="SM00987">
    <property type="entry name" value="UreE_C"/>
    <property type="match status" value="1"/>
</dbReference>
<keyword evidence="5" id="KW-0227">DNA damage</keyword>
<dbReference type="PANTHER" id="PTHR33693:SF9">
    <property type="entry name" value="TYPE-4 URACIL-DNA GLYCOSYLASE"/>
    <property type="match status" value="1"/>
</dbReference>
<evidence type="ECO:0000259" key="10">
    <source>
        <dbReference type="SMART" id="SM00986"/>
    </source>
</evidence>
<evidence type="ECO:0000256" key="4">
    <source>
        <dbReference type="ARBA" id="ARBA00022723"/>
    </source>
</evidence>
<evidence type="ECO:0000256" key="6">
    <source>
        <dbReference type="ARBA" id="ARBA00022801"/>
    </source>
</evidence>
<keyword evidence="4" id="KW-0479">Metal-binding</keyword>
<evidence type="ECO:0000256" key="3">
    <source>
        <dbReference type="ARBA" id="ARBA00022485"/>
    </source>
</evidence>
<evidence type="ECO:0000256" key="8">
    <source>
        <dbReference type="ARBA" id="ARBA00023014"/>
    </source>
</evidence>
<comment type="caution">
    <text evidence="11">The sequence shown here is derived from an EMBL/GenBank/DDBJ whole genome shotgun (WGS) entry which is preliminary data.</text>
</comment>
<evidence type="ECO:0000256" key="2">
    <source>
        <dbReference type="ARBA" id="ARBA00019403"/>
    </source>
</evidence>
<dbReference type="SMART" id="SM00986">
    <property type="entry name" value="UDG"/>
    <property type="match status" value="1"/>
</dbReference>